<dbReference type="PANTHER" id="PTHR31027">
    <property type="entry name" value="NUCLEAR SEGREGATION PROTEIN BFR1"/>
    <property type="match status" value="1"/>
</dbReference>
<dbReference type="InterPro" id="IPR039604">
    <property type="entry name" value="Bfr1"/>
</dbReference>
<dbReference type="OrthoDB" id="2195113at2759"/>
<evidence type="ECO:0000313" key="4">
    <source>
        <dbReference type="Proteomes" id="UP000765509"/>
    </source>
</evidence>
<gene>
    <name evidence="3" type="ORF">O181_004016</name>
</gene>
<comment type="caution">
    <text evidence="3">The sequence shown here is derived from an EMBL/GenBank/DDBJ whole genome shotgun (WGS) entry which is preliminary data.</text>
</comment>
<evidence type="ECO:0000313" key="3">
    <source>
        <dbReference type="EMBL" id="MBW0464301.1"/>
    </source>
</evidence>
<dbReference type="AlphaFoldDB" id="A0A9Q3BG29"/>
<evidence type="ECO:0000256" key="2">
    <source>
        <dbReference type="SAM" id="MobiDB-lite"/>
    </source>
</evidence>
<dbReference type="Proteomes" id="UP000765509">
    <property type="component" value="Unassembled WGS sequence"/>
</dbReference>
<keyword evidence="1" id="KW-0175">Coiled coil</keyword>
<organism evidence="3 4">
    <name type="scientific">Austropuccinia psidii MF-1</name>
    <dbReference type="NCBI Taxonomy" id="1389203"/>
    <lineage>
        <taxon>Eukaryota</taxon>
        <taxon>Fungi</taxon>
        <taxon>Dikarya</taxon>
        <taxon>Basidiomycota</taxon>
        <taxon>Pucciniomycotina</taxon>
        <taxon>Pucciniomycetes</taxon>
        <taxon>Pucciniales</taxon>
        <taxon>Sphaerophragmiaceae</taxon>
        <taxon>Austropuccinia</taxon>
    </lineage>
</organism>
<accession>A0A9Q3BG29</accession>
<dbReference type="EMBL" id="AVOT02000748">
    <property type="protein sequence ID" value="MBW0464301.1"/>
    <property type="molecule type" value="Genomic_DNA"/>
</dbReference>
<evidence type="ECO:0008006" key="5">
    <source>
        <dbReference type="Google" id="ProtNLM"/>
    </source>
</evidence>
<protein>
    <recommendedName>
        <fullName evidence="5">Nuclear segregation protein Bfr1</fullName>
    </recommendedName>
</protein>
<evidence type="ECO:0000256" key="1">
    <source>
        <dbReference type="SAM" id="Coils"/>
    </source>
</evidence>
<keyword evidence="4" id="KW-1185">Reference proteome</keyword>
<dbReference type="PANTHER" id="PTHR31027:SF2">
    <property type="entry name" value="LEBERCILIN DOMAIN-CONTAINING PROTEIN"/>
    <property type="match status" value="1"/>
</dbReference>
<dbReference type="GO" id="GO:0008298">
    <property type="term" value="P:intracellular mRNA localization"/>
    <property type="evidence" value="ECO:0007669"/>
    <property type="project" value="TreeGrafter"/>
</dbReference>
<dbReference type="GO" id="GO:0042175">
    <property type="term" value="C:nuclear outer membrane-endoplasmic reticulum membrane network"/>
    <property type="evidence" value="ECO:0007669"/>
    <property type="project" value="TreeGrafter"/>
</dbReference>
<dbReference type="GO" id="GO:0003729">
    <property type="term" value="F:mRNA binding"/>
    <property type="evidence" value="ECO:0007669"/>
    <property type="project" value="TreeGrafter"/>
</dbReference>
<proteinExistence type="predicted"/>
<sequence>MIKNSNKANQTSSKPPTQFARNHSNDLNNHPRSYHGSGRPNKEAHYVEQEELSKQIEKIRNRLDNLVTLIEDSKTKDCYNSLITRRDALRDELENLRQEKSKLSSPHEKISAQITSANEIVLKKTKEINAARARLPYKSTSEVDDKIRQLESQIESGAMKIIEEKKAITEIQNLRAIRRKLQALGPQLESIEAEKAQIQELKKQLHDPHGKAITDSLKSTRLELNQILDQLAQSEKSRATYFTERSKLQGDLSELISKKREGTARYREANDKFFAKLQEDQQRRLDRQKAEQEARQAAQLKELHEQMREEASAPAYEREIEDCRTLILYFDKILGNTPSVQETNSHIRKDSNALPKLQDARKVEGQEAFEGMVAVKKKGVDNEEFFVGGGGKKGKKNKKLVGGEMTTSNQPLNLPLSTINALHALAVTVPISREDVMNTIATLSEKKKWFADNQARVTKERIAETEAKITAVETEIKSQSNTPMLKAEVTEKEGSKDDADFKES</sequence>
<dbReference type="GO" id="GO:1990904">
    <property type="term" value="C:ribonucleoprotein complex"/>
    <property type="evidence" value="ECO:0007669"/>
    <property type="project" value="TreeGrafter"/>
</dbReference>
<feature type="coiled-coil region" evidence="1">
    <location>
        <begin position="275"/>
        <end position="310"/>
    </location>
</feature>
<feature type="region of interest" description="Disordered" evidence="2">
    <location>
        <begin position="475"/>
        <end position="504"/>
    </location>
</feature>
<feature type="compositionally biased region" description="Polar residues" evidence="2">
    <location>
        <begin position="1"/>
        <end position="31"/>
    </location>
</feature>
<feature type="region of interest" description="Disordered" evidence="2">
    <location>
        <begin position="1"/>
        <end position="48"/>
    </location>
</feature>
<feature type="compositionally biased region" description="Basic and acidic residues" evidence="2">
    <location>
        <begin position="488"/>
        <end position="504"/>
    </location>
</feature>
<name>A0A9Q3BG29_9BASI</name>
<dbReference type="GO" id="GO:0005783">
    <property type="term" value="C:endoplasmic reticulum"/>
    <property type="evidence" value="ECO:0007669"/>
    <property type="project" value="TreeGrafter"/>
</dbReference>
<reference evidence="3" key="1">
    <citation type="submission" date="2021-03" db="EMBL/GenBank/DDBJ databases">
        <title>Draft genome sequence of rust myrtle Austropuccinia psidii MF-1, a brazilian biotype.</title>
        <authorList>
            <person name="Quecine M.C."/>
            <person name="Pachon D.M.R."/>
            <person name="Bonatelli M.L."/>
            <person name="Correr F.H."/>
            <person name="Franceschini L.M."/>
            <person name="Leite T.F."/>
            <person name="Margarido G.R.A."/>
            <person name="Almeida C.A."/>
            <person name="Ferrarezi J.A."/>
            <person name="Labate C.A."/>
        </authorList>
    </citation>
    <scope>NUCLEOTIDE SEQUENCE</scope>
    <source>
        <strain evidence="3">MF-1</strain>
    </source>
</reference>